<organism evidence="2 3">
    <name type="scientific">Hydnum rufescens UP504</name>
    <dbReference type="NCBI Taxonomy" id="1448309"/>
    <lineage>
        <taxon>Eukaryota</taxon>
        <taxon>Fungi</taxon>
        <taxon>Dikarya</taxon>
        <taxon>Basidiomycota</taxon>
        <taxon>Agaricomycotina</taxon>
        <taxon>Agaricomycetes</taxon>
        <taxon>Cantharellales</taxon>
        <taxon>Hydnaceae</taxon>
        <taxon>Hydnum</taxon>
    </lineage>
</organism>
<gene>
    <name evidence="2" type="ORF">BS47DRAFT_1365255</name>
</gene>
<evidence type="ECO:0000313" key="3">
    <source>
        <dbReference type="Proteomes" id="UP000886523"/>
    </source>
</evidence>
<dbReference type="EMBL" id="MU129035">
    <property type="protein sequence ID" value="KAF9509452.1"/>
    <property type="molecule type" value="Genomic_DNA"/>
</dbReference>
<reference evidence="2" key="1">
    <citation type="journal article" date="2020" name="Nat. Commun.">
        <title>Large-scale genome sequencing of mycorrhizal fungi provides insights into the early evolution of symbiotic traits.</title>
        <authorList>
            <person name="Miyauchi S."/>
            <person name="Kiss E."/>
            <person name="Kuo A."/>
            <person name="Drula E."/>
            <person name="Kohler A."/>
            <person name="Sanchez-Garcia M."/>
            <person name="Morin E."/>
            <person name="Andreopoulos B."/>
            <person name="Barry K.W."/>
            <person name="Bonito G."/>
            <person name="Buee M."/>
            <person name="Carver A."/>
            <person name="Chen C."/>
            <person name="Cichocki N."/>
            <person name="Clum A."/>
            <person name="Culley D."/>
            <person name="Crous P.W."/>
            <person name="Fauchery L."/>
            <person name="Girlanda M."/>
            <person name="Hayes R.D."/>
            <person name="Keri Z."/>
            <person name="LaButti K."/>
            <person name="Lipzen A."/>
            <person name="Lombard V."/>
            <person name="Magnuson J."/>
            <person name="Maillard F."/>
            <person name="Murat C."/>
            <person name="Nolan M."/>
            <person name="Ohm R.A."/>
            <person name="Pangilinan J."/>
            <person name="Pereira M.F."/>
            <person name="Perotto S."/>
            <person name="Peter M."/>
            <person name="Pfister S."/>
            <person name="Riley R."/>
            <person name="Sitrit Y."/>
            <person name="Stielow J.B."/>
            <person name="Szollosi G."/>
            <person name="Zifcakova L."/>
            <person name="Stursova M."/>
            <person name="Spatafora J.W."/>
            <person name="Tedersoo L."/>
            <person name="Vaario L.M."/>
            <person name="Yamada A."/>
            <person name="Yan M."/>
            <person name="Wang P."/>
            <person name="Xu J."/>
            <person name="Bruns T."/>
            <person name="Baldrian P."/>
            <person name="Vilgalys R."/>
            <person name="Dunand C."/>
            <person name="Henrissat B."/>
            <person name="Grigoriev I.V."/>
            <person name="Hibbett D."/>
            <person name="Nagy L.G."/>
            <person name="Martin F.M."/>
        </authorList>
    </citation>
    <scope>NUCLEOTIDE SEQUENCE</scope>
    <source>
        <strain evidence="2">UP504</strain>
    </source>
</reference>
<dbReference type="OrthoDB" id="2683861at2759"/>
<dbReference type="Proteomes" id="UP000886523">
    <property type="component" value="Unassembled WGS sequence"/>
</dbReference>
<keyword evidence="3" id="KW-1185">Reference proteome</keyword>
<sequence length="315" mass="35033">MSNMPDGMAALVNVTHKSQLDAKNATPVNTNDDEDHNSQDEHTVFGSPTCDNLLSPGTTPLIPNNAHHWDVEAVPDTLNPDCLFIVVGDDQCVVIRNNGPAVSSPPTSQMDQEIVKAVPRCSLHNAVQYDVSSKGKMDMEDNESDADVEISIASDAEAHWYDQHFEVADSLAASNEWAILLSNWITIEKDLANSAKSVGRLPSKDHPTALHDWLQHSPKALNDYGNDWWKWWSHCQPSWRIQKSNGKGFIPSDGKRNWSALYIDGNNGLLLHIMCLAWWGNASIGNAVEKKKWTSAVKELSRALEQMYTLHKNES</sequence>
<name>A0A9P6DPX5_9AGAM</name>
<comment type="caution">
    <text evidence="2">The sequence shown here is derived from an EMBL/GenBank/DDBJ whole genome shotgun (WGS) entry which is preliminary data.</text>
</comment>
<protein>
    <submittedName>
        <fullName evidence="2">Uncharacterized protein</fullName>
    </submittedName>
</protein>
<evidence type="ECO:0000256" key="1">
    <source>
        <dbReference type="SAM" id="MobiDB-lite"/>
    </source>
</evidence>
<proteinExistence type="predicted"/>
<evidence type="ECO:0000313" key="2">
    <source>
        <dbReference type="EMBL" id="KAF9509452.1"/>
    </source>
</evidence>
<accession>A0A9P6DPX5</accession>
<feature type="region of interest" description="Disordered" evidence="1">
    <location>
        <begin position="18"/>
        <end position="42"/>
    </location>
</feature>
<dbReference type="AlphaFoldDB" id="A0A9P6DPX5"/>